<feature type="non-terminal residue" evidence="8">
    <location>
        <position position="1"/>
    </location>
</feature>
<dbReference type="KEGG" id="aaf:AURANDRAFT_11045"/>
<reference evidence="8 9" key="1">
    <citation type="journal article" date="2011" name="Proc. Natl. Acad. Sci. U.S.A.">
        <title>Niche of harmful alga Aureococcus anophagefferens revealed through ecogenomics.</title>
        <authorList>
            <person name="Gobler C.J."/>
            <person name="Berry D.L."/>
            <person name="Dyhrman S.T."/>
            <person name="Wilhelm S.W."/>
            <person name="Salamov A."/>
            <person name="Lobanov A.V."/>
            <person name="Zhang Y."/>
            <person name="Collier J.L."/>
            <person name="Wurch L.L."/>
            <person name="Kustka A.B."/>
            <person name="Dill B.D."/>
            <person name="Shah M."/>
            <person name="VerBerkmoes N.C."/>
            <person name="Kuo A."/>
            <person name="Terry A."/>
            <person name="Pangilinan J."/>
            <person name="Lindquist E.A."/>
            <person name="Lucas S."/>
            <person name="Paulsen I.T."/>
            <person name="Hattenrath-Lehmann T.K."/>
            <person name="Talmage S.C."/>
            <person name="Walker E.A."/>
            <person name="Koch F."/>
            <person name="Burson A.M."/>
            <person name="Marcoval M.A."/>
            <person name="Tang Y.Z."/>
            <person name="Lecleir G.R."/>
            <person name="Coyne K.J."/>
            <person name="Berg G.M."/>
            <person name="Bertrand E.M."/>
            <person name="Saito M.A."/>
            <person name="Gladyshev V.N."/>
            <person name="Grigoriev I.V."/>
        </authorList>
    </citation>
    <scope>NUCLEOTIDE SEQUENCE [LARGE SCALE GENOMIC DNA]</scope>
    <source>
        <strain evidence="9">CCMP 1984</strain>
    </source>
</reference>
<evidence type="ECO:0000313" key="8">
    <source>
        <dbReference type="EMBL" id="EGB07899.1"/>
    </source>
</evidence>
<dbReference type="GeneID" id="20218035"/>
<dbReference type="Gene3D" id="3.60.60.30">
    <property type="match status" value="1"/>
</dbReference>
<dbReference type="GO" id="GO:0004620">
    <property type="term" value="F:phospholipase activity"/>
    <property type="evidence" value="ECO:0007669"/>
    <property type="project" value="InterPro"/>
</dbReference>
<evidence type="ECO:0000256" key="3">
    <source>
        <dbReference type="ARBA" id="ARBA00022801"/>
    </source>
</evidence>
<dbReference type="Proteomes" id="UP000002729">
    <property type="component" value="Unassembled WGS sequence"/>
</dbReference>
<keyword evidence="6" id="KW-0325">Glycoprotein</keyword>
<sequence>FAAGMLEGYLTAQKIVETGKNLACEVRCDGSVPPGVRGFLAAQEKWIEERLSTADDGDRLWRFVRLLRRQYEGVLFGVEMAGVEPLVDPAWAVSLINNLGDLFDIKPYVHDGEREDFAAAPPDEASAKLQREGRCTSLFTVADDLSEIYFAHSSWFHYSNMNRVFKHYDLEWYDFSRTYSFSSYPGMLSSLDDFYLVQDTELVIIQTTNGIYNASVYDATTPFSLPAWARIRAANVLATDGAEWAAYYGAHNSGTYNNQYQVLDLKRFAPGMALERGALTIVEQMPGLVAAVDATAELERGYFPSYNVPYVAEIYDRSGYASLDARRGHAAGYEYQQAPRAKILRRDHRSALSLDGMMALMRSNGYGSGDEFALDPWMAVCSRGDLNRGKASLAGCYDSKVSSASLFRAGLGAYVVNGPTNAGQPTFKWSDITVVS</sequence>
<dbReference type="GO" id="GO:0005576">
    <property type="term" value="C:extracellular region"/>
    <property type="evidence" value="ECO:0007669"/>
    <property type="project" value="TreeGrafter"/>
</dbReference>
<organism evidence="9">
    <name type="scientific">Aureococcus anophagefferens</name>
    <name type="common">Harmful bloom alga</name>
    <dbReference type="NCBI Taxonomy" id="44056"/>
    <lineage>
        <taxon>Eukaryota</taxon>
        <taxon>Sar</taxon>
        <taxon>Stramenopiles</taxon>
        <taxon>Ochrophyta</taxon>
        <taxon>Pelagophyceae</taxon>
        <taxon>Pelagomonadales</taxon>
        <taxon>Pelagomonadaceae</taxon>
        <taxon>Aureococcus</taxon>
    </lineage>
</organism>
<dbReference type="RefSeq" id="XP_009037275.1">
    <property type="nucleotide sequence ID" value="XM_009039027.1"/>
</dbReference>
<evidence type="ECO:0000256" key="5">
    <source>
        <dbReference type="ARBA" id="ARBA00023098"/>
    </source>
</evidence>
<evidence type="ECO:0000256" key="1">
    <source>
        <dbReference type="ARBA" id="ARBA00007835"/>
    </source>
</evidence>
<dbReference type="Pfam" id="PF04916">
    <property type="entry name" value="Phospholip_B"/>
    <property type="match status" value="1"/>
</dbReference>
<name>F0YAA5_AURAN</name>
<dbReference type="InterPro" id="IPR007000">
    <property type="entry name" value="PLipase_B-like"/>
</dbReference>
<gene>
    <name evidence="8" type="ORF">AURANDRAFT_11045</name>
</gene>
<evidence type="ECO:0000256" key="6">
    <source>
        <dbReference type="ARBA" id="ARBA00023180"/>
    </source>
</evidence>
<comment type="similarity">
    <text evidence="1 7">Belongs to the phospholipase B-like family.</text>
</comment>
<dbReference type="EMBL" id="GL833129">
    <property type="protein sequence ID" value="EGB07899.1"/>
    <property type="molecule type" value="Genomic_DNA"/>
</dbReference>
<dbReference type="PANTHER" id="PTHR12370">
    <property type="entry name" value="PHOSPHOLIPASE B-RELATED"/>
    <property type="match status" value="1"/>
</dbReference>
<evidence type="ECO:0000256" key="7">
    <source>
        <dbReference type="RuleBase" id="RU364138"/>
    </source>
</evidence>
<dbReference type="GO" id="GO:0009395">
    <property type="term" value="P:phospholipid catabolic process"/>
    <property type="evidence" value="ECO:0007669"/>
    <property type="project" value="TreeGrafter"/>
</dbReference>
<comment type="function">
    <text evidence="7">Putative phospholipase.</text>
</comment>
<feature type="non-terminal residue" evidence="8">
    <location>
        <position position="436"/>
    </location>
</feature>
<keyword evidence="4 7" id="KW-0442">Lipid degradation</keyword>
<dbReference type="InParanoid" id="F0YAA5"/>
<dbReference type="OrthoDB" id="419508at2759"/>
<accession>F0YAA5</accession>
<protein>
    <recommendedName>
        <fullName evidence="7">Phospholipase B-like</fullName>
        <ecNumber evidence="7">3.1.1.-</ecNumber>
    </recommendedName>
</protein>
<proteinExistence type="inferred from homology"/>
<evidence type="ECO:0000256" key="2">
    <source>
        <dbReference type="ARBA" id="ARBA00022729"/>
    </source>
</evidence>
<keyword evidence="2" id="KW-0732">Signal</keyword>
<dbReference type="OMA" id="LQIYYHY"/>
<dbReference type="PANTHER" id="PTHR12370:SF3">
    <property type="entry name" value="PHOSPHOLIPASE B-LIKE 2-RELATED"/>
    <property type="match status" value="1"/>
</dbReference>
<keyword evidence="9" id="KW-1185">Reference proteome</keyword>
<dbReference type="eggNOG" id="KOG3774">
    <property type="taxonomic scope" value="Eukaryota"/>
</dbReference>
<dbReference type="EC" id="3.1.1.-" evidence="7"/>
<evidence type="ECO:0000313" key="9">
    <source>
        <dbReference type="Proteomes" id="UP000002729"/>
    </source>
</evidence>
<keyword evidence="3 7" id="KW-0378">Hydrolase</keyword>
<evidence type="ECO:0000256" key="4">
    <source>
        <dbReference type="ARBA" id="ARBA00022963"/>
    </source>
</evidence>
<dbReference type="AlphaFoldDB" id="F0YAA5"/>
<keyword evidence="5 7" id="KW-0443">Lipid metabolism</keyword>